<evidence type="ECO:0000313" key="3">
    <source>
        <dbReference type="EMBL" id="PVD22133.1"/>
    </source>
</evidence>
<evidence type="ECO:0000256" key="1">
    <source>
        <dbReference type="ARBA" id="ARBA00008045"/>
    </source>
</evidence>
<dbReference type="EMBL" id="PZQS01000011">
    <property type="protein sequence ID" value="PVD22133.1"/>
    <property type="molecule type" value="Genomic_DNA"/>
</dbReference>
<proteinExistence type="inferred from homology"/>
<dbReference type="Proteomes" id="UP000245119">
    <property type="component" value="Linkage Group LG11"/>
</dbReference>
<comment type="similarity">
    <text evidence="1">Belongs to the prefoldin subunit beta family.</text>
</comment>
<dbReference type="OMA" id="VQTEFAQ"/>
<dbReference type="SUPFAM" id="SSF46579">
    <property type="entry name" value="Prefoldin"/>
    <property type="match status" value="1"/>
</dbReference>
<dbReference type="AlphaFoldDB" id="A0A2T7NLT4"/>
<dbReference type="Pfam" id="PF01920">
    <property type="entry name" value="Prefoldin_2"/>
    <property type="match status" value="1"/>
</dbReference>
<organism evidence="3 4">
    <name type="scientific">Pomacea canaliculata</name>
    <name type="common">Golden apple snail</name>
    <dbReference type="NCBI Taxonomy" id="400727"/>
    <lineage>
        <taxon>Eukaryota</taxon>
        <taxon>Metazoa</taxon>
        <taxon>Spiralia</taxon>
        <taxon>Lophotrochozoa</taxon>
        <taxon>Mollusca</taxon>
        <taxon>Gastropoda</taxon>
        <taxon>Caenogastropoda</taxon>
        <taxon>Architaenioglossa</taxon>
        <taxon>Ampullarioidea</taxon>
        <taxon>Ampullariidae</taxon>
        <taxon>Pomacea</taxon>
    </lineage>
</organism>
<evidence type="ECO:0008006" key="5">
    <source>
        <dbReference type="Google" id="ProtNLM"/>
    </source>
</evidence>
<dbReference type="FunFam" id="1.10.287.370:FF:000003">
    <property type="entry name" value="Prefoldin subunit 6"/>
    <property type="match status" value="1"/>
</dbReference>
<sequence>MADLQRRLQNEVEKFQAIQKDLQKAISARQQLDAQLNENTLVKEEMDRVDESSTVYKLVGPVLVKQDLSEARNNVQKRIDYINGELKRYDGILKDMEKKQESHRDTLTKLQHQFQQAQVKAAAKA</sequence>
<keyword evidence="4" id="KW-1185">Reference proteome</keyword>
<dbReference type="GO" id="GO:0051131">
    <property type="term" value="P:chaperone-mediated protein complex assembly"/>
    <property type="evidence" value="ECO:0007669"/>
    <property type="project" value="TreeGrafter"/>
</dbReference>
<dbReference type="InterPro" id="IPR009053">
    <property type="entry name" value="Prefoldin"/>
</dbReference>
<dbReference type="GO" id="GO:0051087">
    <property type="term" value="F:protein-folding chaperone binding"/>
    <property type="evidence" value="ECO:0007669"/>
    <property type="project" value="TreeGrafter"/>
</dbReference>
<dbReference type="Gene3D" id="1.10.287.370">
    <property type="match status" value="1"/>
</dbReference>
<dbReference type="InterPro" id="IPR002777">
    <property type="entry name" value="PFD_beta-like"/>
</dbReference>
<dbReference type="OrthoDB" id="248120at2759"/>
<name>A0A2T7NLT4_POMCA</name>
<dbReference type="GO" id="GO:0006457">
    <property type="term" value="P:protein folding"/>
    <property type="evidence" value="ECO:0007669"/>
    <property type="project" value="InterPro"/>
</dbReference>
<dbReference type="GO" id="GO:0005737">
    <property type="term" value="C:cytoplasm"/>
    <property type="evidence" value="ECO:0007669"/>
    <property type="project" value="TreeGrafter"/>
</dbReference>
<evidence type="ECO:0000256" key="2">
    <source>
        <dbReference type="ARBA" id="ARBA00023186"/>
    </source>
</evidence>
<reference evidence="3 4" key="1">
    <citation type="submission" date="2018-04" db="EMBL/GenBank/DDBJ databases">
        <title>The genome of golden apple snail Pomacea canaliculata provides insight into stress tolerance and invasive adaptation.</title>
        <authorList>
            <person name="Liu C."/>
            <person name="Liu B."/>
            <person name="Ren Y."/>
            <person name="Zhang Y."/>
            <person name="Wang H."/>
            <person name="Li S."/>
            <person name="Jiang F."/>
            <person name="Yin L."/>
            <person name="Zhang G."/>
            <person name="Qian W."/>
            <person name="Fan W."/>
        </authorList>
    </citation>
    <scope>NUCLEOTIDE SEQUENCE [LARGE SCALE GENOMIC DNA]</scope>
    <source>
        <strain evidence="3">SZHN2017</strain>
        <tissue evidence="3">Muscle</tissue>
    </source>
</reference>
<dbReference type="GO" id="GO:0016272">
    <property type="term" value="C:prefoldin complex"/>
    <property type="evidence" value="ECO:0007669"/>
    <property type="project" value="InterPro"/>
</dbReference>
<dbReference type="STRING" id="400727.A0A2T7NLT4"/>
<accession>A0A2T7NLT4</accession>
<evidence type="ECO:0000313" key="4">
    <source>
        <dbReference type="Proteomes" id="UP000245119"/>
    </source>
</evidence>
<dbReference type="GO" id="GO:0051082">
    <property type="term" value="F:unfolded protein binding"/>
    <property type="evidence" value="ECO:0007669"/>
    <property type="project" value="InterPro"/>
</dbReference>
<keyword evidence="2" id="KW-0143">Chaperone</keyword>
<gene>
    <name evidence="3" type="ORF">C0Q70_17938</name>
</gene>
<dbReference type="PANTHER" id="PTHR21431:SF0">
    <property type="entry name" value="PREFOLDIN SUBUNIT 6"/>
    <property type="match status" value="1"/>
</dbReference>
<comment type="caution">
    <text evidence="3">The sequence shown here is derived from an EMBL/GenBank/DDBJ whole genome shotgun (WGS) entry which is preliminary data.</text>
</comment>
<protein>
    <recommendedName>
        <fullName evidence="5">Prefoldin subunit 6</fullName>
    </recommendedName>
</protein>
<dbReference type="CDD" id="cd23161">
    <property type="entry name" value="Prefoldin_6"/>
    <property type="match status" value="1"/>
</dbReference>
<dbReference type="PANTHER" id="PTHR21431">
    <property type="entry name" value="PREFOLDIN SUBUNIT 6"/>
    <property type="match status" value="1"/>
</dbReference>